<reference evidence="1" key="1">
    <citation type="submission" date="2020-06" db="EMBL/GenBank/DDBJ databases">
        <title>Whole Genome Sequence of Bradyrhizobium sp. Strain 66S1MB.</title>
        <authorList>
            <person name="Bromfield E."/>
            <person name="Cloutier S."/>
        </authorList>
    </citation>
    <scope>NUCLEOTIDE SEQUENCE</scope>
    <source>
        <strain evidence="1">66S1MB</strain>
    </source>
</reference>
<gene>
    <name evidence="1" type="ORF">HU230_03845</name>
</gene>
<comment type="caution">
    <text evidence="1">The sequence shown here is derived from an EMBL/GenBank/DDBJ whole genome shotgun (WGS) entry which is preliminary data.</text>
</comment>
<protein>
    <submittedName>
        <fullName evidence="1">Uncharacterized protein</fullName>
    </submittedName>
</protein>
<evidence type="ECO:0000313" key="1">
    <source>
        <dbReference type="EMBL" id="NVL04866.1"/>
    </source>
</evidence>
<dbReference type="EMBL" id="JABWSX010000001">
    <property type="protein sequence ID" value="NVL04866.1"/>
    <property type="molecule type" value="Genomic_DNA"/>
</dbReference>
<organism evidence="1">
    <name type="scientific">Bradyrhizobium quebecense</name>
    <dbReference type="NCBI Taxonomy" id="2748629"/>
    <lineage>
        <taxon>Bacteria</taxon>
        <taxon>Pseudomonadati</taxon>
        <taxon>Pseudomonadota</taxon>
        <taxon>Alphaproteobacteria</taxon>
        <taxon>Hyphomicrobiales</taxon>
        <taxon>Nitrobacteraceae</taxon>
        <taxon>Bradyrhizobium</taxon>
    </lineage>
</organism>
<accession>A0A973WIT6</accession>
<dbReference type="AlphaFoldDB" id="A0A973WIT6"/>
<proteinExistence type="predicted"/>
<dbReference type="RefSeq" id="WP_176529028.1">
    <property type="nucleotide sequence ID" value="NZ_CP088022.1"/>
</dbReference>
<name>A0A973WIT6_9BRAD</name>
<sequence>MRFIESWIPATPVATCDLTPSIRELLIKPDNFDGATYPVGSHKGHLAHVNSAISLCGAVRSRTMMPES</sequence>